<dbReference type="GO" id="GO:0060003">
    <property type="term" value="P:copper ion export"/>
    <property type="evidence" value="ECO:0007669"/>
    <property type="project" value="TreeGrafter"/>
</dbReference>
<dbReference type="SUPFAM" id="SSF111369">
    <property type="entry name" value="HlyD-like secretion proteins"/>
    <property type="match status" value="1"/>
</dbReference>
<dbReference type="Pfam" id="PF25954">
    <property type="entry name" value="Beta-barrel_RND_2"/>
    <property type="match status" value="1"/>
</dbReference>
<dbReference type="GO" id="GO:0030313">
    <property type="term" value="C:cell envelope"/>
    <property type="evidence" value="ECO:0007669"/>
    <property type="project" value="TreeGrafter"/>
</dbReference>
<dbReference type="Gene3D" id="2.40.420.20">
    <property type="match status" value="1"/>
</dbReference>
<dbReference type="AlphaFoldDB" id="A0A1M5ZC31"/>
<gene>
    <name evidence="5" type="ORF">SAMN04487999_2910</name>
</gene>
<dbReference type="PANTHER" id="PTHR30097:SF4">
    <property type="entry name" value="SLR6042 PROTEIN"/>
    <property type="match status" value="1"/>
</dbReference>
<sequence length="394" mass="43701">MNYLSKIAAFGFTVLSLTACKDNQTDTAEIETENPEMGHHEEGHIALTQSQAEDAGFTYGTFDQEEIKTPIEANGAIELPPNNMASISSLLDGFVVKINFLEGDVVKKGQILVELKDPAYVKLQQEYLSVYGRLSYLKQELDRQQVLNDADVGAKKNLQQAQSEYSAKKAELAALKEQLAYVGIRASAIENGKIQNRVYLRAPFGGTVTSVSAHNGQKVVSGQEIMQVINREHMHLELQVFQKDIPKVRKGQRVQFTVPAFEGSPVFEAEVSLVGKNLDMVSKTIRVHAHFKENEMLIPGLYTEAKIMQDSKKTRVLPTSAIISDKGTSYFFIKTVTNGNEINFEKVAFEPGIKSDQFVQVKSYDEIQDTTAIVLKGAYTLKAVMNKSEGGHQD</sequence>
<evidence type="ECO:0000313" key="5">
    <source>
        <dbReference type="EMBL" id="SHI21770.1"/>
    </source>
</evidence>
<accession>A0A1M5ZC31</accession>
<evidence type="ECO:0000256" key="1">
    <source>
        <dbReference type="ARBA" id="ARBA00009477"/>
    </source>
</evidence>
<dbReference type="NCBIfam" id="TIGR01730">
    <property type="entry name" value="RND_mfp"/>
    <property type="match status" value="1"/>
</dbReference>
<evidence type="ECO:0000259" key="4">
    <source>
        <dbReference type="Pfam" id="PF25973"/>
    </source>
</evidence>
<dbReference type="STRING" id="573501.SAMN04487999_2910"/>
<comment type="similarity">
    <text evidence="1">Belongs to the membrane fusion protein (MFP) (TC 8.A.1) family.</text>
</comment>
<dbReference type="InterPro" id="IPR006143">
    <property type="entry name" value="RND_pump_MFP"/>
</dbReference>
<dbReference type="RefSeq" id="WP_072984211.1">
    <property type="nucleotide sequence ID" value="NZ_FQXT01000005.1"/>
</dbReference>
<dbReference type="GO" id="GO:0016020">
    <property type="term" value="C:membrane"/>
    <property type="evidence" value="ECO:0007669"/>
    <property type="project" value="InterPro"/>
</dbReference>
<keyword evidence="2" id="KW-0813">Transport</keyword>
<evidence type="ECO:0000256" key="2">
    <source>
        <dbReference type="ARBA" id="ARBA00022448"/>
    </source>
</evidence>
<feature type="domain" description="CzcB-like barrel-sandwich hybrid" evidence="4">
    <location>
        <begin position="84"/>
        <end position="228"/>
    </location>
</feature>
<dbReference type="OrthoDB" id="9814657at2"/>
<dbReference type="PANTHER" id="PTHR30097">
    <property type="entry name" value="CATION EFFLUX SYSTEM PROTEIN CUSB"/>
    <property type="match status" value="1"/>
</dbReference>
<protein>
    <submittedName>
        <fullName evidence="5">Membrane fusion protein, cobalt-zinc-cadmium efflux system</fullName>
    </submittedName>
</protein>
<organism evidence="5 6">
    <name type="scientific">Leeuwenhoekiella palythoae</name>
    <dbReference type="NCBI Taxonomy" id="573501"/>
    <lineage>
        <taxon>Bacteria</taxon>
        <taxon>Pseudomonadati</taxon>
        <taxon>Bacteroidota</taxon>
        <taxon>Flavobacteriia</taxon>
        <taxon>Flavobacteriales</taxon>
        <taxon>Flavobacteriaceae</taxon>
        <taxon>Leeuwenhoekiella</taxon>
    </lineage>
</organism>
<feature type="domain" description="CusB-like beta-barrel" evidence="3">
    <location>
        <begin position="236"/>
        <end position="309"/>
    </location>
</feature>
<reference evidence="6" key="1">
    <citation type="submission" date="2016-11" db="EMBL/GenBank/DDBJ databases">
        <authorList>
            <person name="Varghese N."/>
            <person name="Submissions S."/>
        </authorList>
    </citation>
    <scope>NUCLEOTIDE SEQUENCE [LARGE SCALE GENOMIC DNA]</scope>
    <source>
        <strain evidence="6">DSM 19859</strain>
    </source>
</reference>
<dbReference type="InterPro" id="IPR051909">
    <property type="entry name" value="MFP_Cation_Efflux"/>
</dbReference>
<dbReference type="Gene3D" id="1.10.287.470">
    <property type="entry name" value="Helix hairpin bin"/>
    <property type="match status" value="1"/>
</dbReference>
<dbReference type="Pfam" id="PF25973">
    <property type="entry name" value="BSH_CzcB"/>
    <property type="match status" value="1"/>
</dbReference>
<dbReference type="InterPro" id="IPR058647">
    <property type="entry name" value="BSH_CzcB-like"/>
</dbReference>
<dbReference type="PROSITE" id="PS51257">
    <property type="entry name" value="PROKAR_LIPOPROTEIN"/>
    <property type="match status" value="1"/>
</dbReference>
<evidence type="ECO:0000313" key="6">
    <source>
        <dbReference type="Proteomes" id="UP000184240"/>
    </source>
</evidence>
<evidence type="ECO:0000259" key="3">
    <source>
        <dbReference type="Pfam" id="PF25954"/>
    </source>
</evidence>
<dbReference type="InterPro" id="IPR058792">
    <property type="entry name" value="Beta-barrel_RND_2"/>
</dbReference>
<dbReference type="GO" id="GO:0022857">
    <property type="term" value="F:transmembrane transporter activity"/>
    <property type="evidence" value="ECO:0007669"/>
    <property type="project" value="InterPro"/>
</dbReference>
<dbReference type="GO" id="GO:0015679">
    <property type="term" value="P:plasma membrane copper ion transport"/>
    <property type="evidence" value="ECO:0007669"/>
    <property type="project" value="TreeGrafter"/>
</dbReference>
<name>A0A1M5ZC31_9FLAO</name>
<dbReference type="EMBL" id="FQXT01000005">
    <property type="protein sequence ID" value="SHI21770.1"/>
    <property type="molecule type" value="Genomic_DNA"/>
</dbReference>
<dbReference type="Gene3D" id="2.40.50.100">
    <property type="match status" value="1"/>
</dbReference>
<dbReference type="Proteomes" id="UP000184240">
    <property type="component" value="Unassembled WGS sequence"/>
</dbReference>
<proteinExistence type="inferred from homology"/>